<dbReference type="InterPro" id="IPR036259">
    <property type="entry name" value="MFS_trans_sf"/>
</dbReference>
<evidence type="ECO:0000256" key="5">
    <source>
        <dbReference type="SAM" id="Phobius"/>
    </source>
</evidence>
<feature type="transmembrane region" description="Helical" evidence="5">
    <location>
        <begin position="350"/>
        <end position="383"/>
    </location>
</feature>
<evidence type="ECO:0000256" key="3">
    <source>
        <dbReference type="ARBA" id="ARBA00022989"/>
    </source>
</evidence>
<keyword evidence="3 5" id="KW-1133">Transmembrane helix</keyword>
<feature type="transmembrane region" description="Helical" evidence="5">
    <location>
        <begin position="76"/>
        <end position="97"/>
    </location>
</feature>
<keyword evidence="4 5" id="KW-0472">Membrane</keyword>
<dbReference type="PANTHER" id="PTHR23527">
    <property type="entry name" value="BLL3282 PROTEIN"/>
    <property type="match status" value="1"/>
</dbReference>
<evidence type="ECO:0000256" key="2">
    <source>
        <dbReference type="ARBA" id="ARBA00022692"/>
    </source>
</evidence>
<evidence type="ECO:0000313" key="8">
    <source>
        <dbReference type="Proteomes" id="UP000271626"/>
    </source>
</evidence>
<feature type="transmembrane region" description="Helical" evidence="5">
    <location>
        <begin position="41"/>
        <end position="64"/>
    </location>
</feature>
<feature type="transmembrane region" description="Helical" evidence="5">
    <location>
        <begin position="172"/>
        <end position="192"/>
    </location>
</feature>
<feature type="domain" description="Major facilitator superfamily (MFS) profile" evidence="6">
    <location>
        <begin position="1"/>
        <end position="391"/>
    </location>
</feature>
<feature type="transmembrane region" description="Helical" evidence="5">
    <location>
        <begin position="238"/>
        <end position="263"/>
    </location>
</feature>
<dbReference type="PROSITE" id="PS50850">
    <property type="entry name" value="MFS"/>
    <property type="match status" value="1"/>
</dbReference>
<dbReference type="InterPro" id="IPR020846">
    <property type="entry name" value="MFS_dom"/>
</dbReference>
<feature type="transmembrane region" description="Helical" evidence="5">
    <location>
        <begin position="308"/>
        <end position="329"/>
    </location>
</feature>
<evidence type="ECO:0000313" key="7">
    <source>
        <dbReference type="EMBL" id="VDR39858.1"/>
    </source>
</evidence>
<feature type="transmembrane region" description="Helical" evidence="5">
    <location>
        <begin position="103"/>
        <end position="127"/>
    </location>
</feature>
<dbReference type="InterPro" id="IPR052952">
    <property type="entry name" value="MFS-Transporter"/>
</dbReference>
<name>A0A3P8KHX6_TSUPA</name>
<dbReference type="PANTHER" id="PTHR23527:SF1">
    <property type="entry name" value="BLL3282 PROTEIN"/>
    <property type="match status" value="1"/>
</dbReference>
<keyword evidence="2 5" id="KW-0812">Transmembrane</keyword>
<comment type="subcellular location">
    <subcellularLocation>
        <location evidence="1">Cell membrane</location>
        <topology evidence="1">Multi-pass membrane protein</topology>
    </subcellularLocation>
</comment>
<dbReference type="Proteomes" id="UP000271626">
    <property type="component" value="Chromosome"/>
</dbReference>
<dbReference type="GO" id="GO:0022857">
    <property type="term" value="F:transmembrane transporter activity"/>
    <property type="evidence" value="ECO:0007669"/>
    <property type="project" value="InterPro"/>
</dbReference>
<dbReference type="Pfam" id="PF07690">
    <property type="entry name" value="MFS_1"/>
    <property type="match status" value="1"/>
</dbReference>
<feature type="transmembrane region" description="Helical" evidence="5">
    <location>
        <begin position="148"/>
        <end position="166"/>
    </location>
</feature>
<organism evidence="7 8">
    <name type="scientific">Tsukamurella paurometabola</name>
    <name type="common">Corynebacterium paurometabolum</name>
    <dbReference type="NCBI Taxonomy" id="2061"/>
    <lineage>
        <taxon>Bacteria</taxon>
        <taxon>Bacillati</taxon>
        <taxon>Actinomycetota</taxon>
        <taxon>Actinomycetes</taxon>
        <taxon>Mycobacteriales</taxon>
        <taxon>Tsukamurellaceae</taxon>
        <taxon>Tsukamurella</taxon>
    </lineage>
</organism>
<sequence>MEMSAARRWWILAVSMTAAITTTAAVNCTAFLIPELIRDGLSVQGAGLFAAAAPAGLLLTTILWGALIDRYGERRVLLISMAGAVLGLAAAVVAFAAHAPLYYAAAALFVASAMAASGNGASGRIVVGWFPASSRGTAMGIRQTSQPLGIALLSLTMPLLANRAGLTAAMSVPLAVAALSVVLVWLFIVDPPRPETGPAAMEARANPYREDSFLARIHAVSLLLVLPQGAIWTWGITWLIVGLQWAPATAGLLISASQLLGALGRIAAGAWSDRLGSRTAPIKWIALAAAAAMGGLGALTAIGSPVAVVVFLVASVVTVADNGLAFTAIAEKAGPFYSGRALGIQNTGQFVATTAAGPILGALIHATSFGAAFAIVALAPLVAYPLVPSDAKPAEVPDLPAEAPSTP</sequence>
<evidence type="ECO:0000256" key="4">
    <source>
        <dbReference type="ARBA" id="ARBA00023136"/>
    </source>
</evidence>
<dbReference type="RefSeq" id="WP_126198858.1">
    <property type="nucleotide sequence ID" value="NZ_CP085954.1"/>
</dbReference>
<dbReference type="AlphaFoldDB" id="A0A3P8KHX6"/>
<dbReference type="GO" id="GO:0005886">
    <property type="term" value="C:plasma membrane"/>
    <property type="evidence" value="ECO:0007669"/>
    <property type="project" value="UniProtKB-SubCell"/>
</dbReference>
<dbReference type="Gene3D" id="1.20.1250.20">
    <property type="entry name" value="MFS general substrate transporter like domains"/>
    <property type="match status" value="2"/>
</dbReference>
<dbReference type="EMBL" id="LR131273">
    <property type="protein sequence ID" value="VDR39858.1"/>
    <property type="molecule type" value="Genomic_DNA"/>
</dbReference>
<feature type="transmembrane region" description="Helical" evidence="5">
    <location>
        <begin position="284"/>
        <end position="302"/>
    </location>
</feature>
<reference evidence="7 8" key="1">
    <citation type="submission" date="2018-12" db="EMBL/GenBank/DDBJ databases">
        <authorList>
            <consortium name="Pathogen Informatics"/>
        </authorList>
    </citation>
    <scope>NUCLEOTIDE SEQUENCE [LARGE SCALE GENOMIC DNA]</scope>
    <source>
        <strain evidence="7 8">NCTC10741</strain>
    </source>
</reference>
<feature type="transmembrane region" description="Helical" evidence="5">
    <location>
        <begin position="213"/>
        <end position="232"/>
    </location>
</feature>
<accession>A0A3P8KHX6</accession>
<evidence type="ECO:0000259" key="6">
    <source>
        <dbReference type="PROSITE" id="PS50850"/>
    </source>
</evidence>
<evidence type="ECO:0000256" key="1">
    <source>
        <dbReference type="ARBA" id="ARBA00004651"/>
    </source>
</evidence>
<gene>
    <name evidence="7" type="primary">garP_1</name>
    <name evidence="7" type="ORF">NCTC10741_03004</name>
</gene>
<dbReference type="OrthoDB" id="8628659at2"/>
<dbReference type="InterPro" id="IPR011701">
    <property type="entry name" value="MFS"/>
</dbReference>
<proteinExistence type="predicted"/>
<protein>
    <submittedName>
        <fullName evidence="7">D-galactarate permease</fullName>
    </submittedName>
</protein>
<dbReference type="SUPFAM" id="SSF103473">
    <property type="entry name" value="MFS general substrate transporter"/>
    <property type="match status" value="1"/>
</dbReference>